<sequence length="120" mass="12382">MSSVLILGFDPHVVPGTDADALQAALDGQLARFADHALDASVALLPADASAVSVAVAALTEREWDVVVIGGGIRKPEGALLFFEQVVNLVREHAPGAALAFNSGIGDTFEAARRRLPAAP</sequence>
<dbReference type="RefSeq" id="WP_114021114.1">
    <property type="nucleotide sequence ID" value="NZ_JBEYTF010000055.1"/>
</dbReference>
<evidence type="ECO:0000313" key="2">
    <source>
        <dbReference type="Proteomes" id="UP000252914"/>
    </source>
</evidence>
<evidence type="ECO:0000313" key="1">
    <source>
        <dbReference type="EMBL" id="RCG26467.1"/>
    </source>
</evidence>
<comment type="caution">
    <text evidence="1">The sequence shown here is derived from an EMBL/GenBank/DDBJ whole genome shotgun (WGS) entry which is preliminary data.</text>
</comment>
<accession>A0A367F9V4</accession>
<protein>
    <submittedName>
        <fullName evidence="1">Uncharacterized protein</fullName>
    </submittedName>
</protein>
<gene>
    <name evidence="1" type="ORF">DTL70_07460</name>
</gene>
<dbReference type="AlphaFoldDB" id="A0A367F9V4"/>
<reference evidence="1 2" key="1">
    <citation type="submission" date="2018-06" db="EMBL/GenBank/DDBJ databases">
        <title>Streptomyces reniochalinae sp. nov. and Streptomyces diacarnus sp. nov. from marine sponges.</title>
        <authorList>
            <person name="Li L."/>
        </authorList>
    </citation>
    <scope>NUCLEOTIDE SEQUENCE [LARGE SCALE GENOMIC DNA]</scope>
    <source>
        <strain evidence="1 2">LHW51701</strain>
    </source>
</reference>
<keyword evidence="2" id="KW-1185">Reference proteome</keyword>
<organism evidence="1 2">
    <name type="scientific">Streptomyces diacarni</name>
    <dbReference type="NCBI Taxonomy" id="2800381"/>
    <lineage>
        <taxon>Bacteria</taxon>
        <taxon>Bacillati</taxon>
        <taxon>Actinomycetota</taxon>
        <taxon>Actinomycetes</taxon>
        <taxon>Kitasatosporales</taxon>
        <taxon>Streptomycetaceae</taxon>
        <taxon>Streptomyces</taxon>
    </lineage>
</organism>
<dbReference type="Proteomes" id="UP000252914">
    <property type="component" value="Unassembled WGS sequence"/>
</dbReference>
<proteinExistence type="predicted"/>
<name>A0A367F9V4_9ACTN</name>
<dbReference type="EMBL" id="QOIN01000034">
    <property type="protein sequence ID" value="RCG26467.1"/>
    <property type="molecule type" value="Genomic_DNA"/>
</dbReference>